<dbReference type="PRINTS" id="PR00449">
    <property type="entry name" value="RASTRNSFRMNG"/>
</dbReference>
<keyword evidence="8" id="KW-1185">Reference proteome</keyword>
<dbReference type="InterPro" id="IPR030697">
    <property type="entry name" value="Rab29/Rab38/Rab32"/>
</dbReference>
<keyword evidence="5" id="KW-0636">Prenylation</keyword>
<name>A0A163MDV6_ABSGL</name>
<dbReference type="SMART" id="SM00176">
    <property type="entry name" value="RAN"/>
    <property type="match status" value="1"/>
</dbReference>
<accession>A0A163MDV6</accession>
<sequence length="717" mass="81589">MEKSSGSFNTFFKPKSRSQRSQQRQNIDNNVFVTPKKRRRLEHEKKADLDVLFDKISNDPFYENELPPAEPTASPQLESEDPPSTDQKLEWLYDGTSDNEDTVSTPDLTTLATSFLEEEQTEQLKMALDGTELVNTDTPNYRFFSKRCKLPSPSLQIETRGFVDVSNKARYDRIIKYSQTETQQKLLLSSGLLSLWYSLGWQCPHSILRWLIEIVAFDKDVEQARRAKAILFTFWSKLPREKLCMQPVAPDDINYSRPLPIETFFYIMKSYGAINLPAIDDPDDDTDMCLGSQQMDDKDNNDLTDRIPLIQFEWILQLLQQSLSLWPEAYSAEQLNRLATTMVCLGMDDIGVLVLKHSQDALEACLTALPQDTWRLQVEQVAFSLCEKFPSIELQARLPPTIKTTCPRSLYLRRTTAMMALEALLHKYKLEKEDQTTSTTDNKRTPTFGDLASSLAFENDLLGRLAAITADPDGIFQQTDPDYRQIADQICLLDFAVGNDYTELMTSMSGPPTREYLYKILVVGDLGTGKTSIIRRYIGVDFALKVIQWSPEIIVRLQLWDIAGQERFGNMTRVYYKEALGAFVVYDVTRPQTFEGVTKWKQDLDSKISLPEPWGGGHIPVVLLANKSDLLQEGHGQPINHQEMNQFCTDNGFSSWFETSAKDNTNIDEAARDLIQSIVAIEEEHGTLLADDDMDDDSIHLDQTKHRDHYSGGSGCC</sequence>
<dbReference type="Pfam" id="PF00071">
    <property type="entry name" value="Ras"/>
    <property type="match status" value="1"/>
</dbReference>
<dbReference type="PANTHER" id="PTHR47981">
    <property type="entry name" value="RAB FAMILY"/>
    <property type="match status" value="1"/>
</dbReference>
<evidence type="ECO:0000256" key="4">
    <source>
        <dbReference type="ARBA" id="ARBA00023288"/>
    </source>
</evidence>
<evidence type="ECO:0000256" key="5">
    <source>
        <dbReference type="ARBA" id="ARBA00023289"/>
    </source>
</evidence>
<keyword evidence="4" id="KW-0449">Lipoprotein</keyword>
<dbReference type="GO" id="GO:0005802">
    <property type="term" value="C:trans-Golgi network"/>
    <property type="evidence" value="ECO:0007669"/>
    <property type="project" value="InterPro"/>
</dbReference>
<evidence type="ECO:0000256" key="1">
    <source>
        <dbReference type="ARBA" id="ARBA00006270"/>
    </source>
</evidence>
<dbReference type="InterPro" id="IPR027417">
    <property type="entry name" value="P-loop_NTPase"/>
</dbReference>
<dbReference type="SUPFAM" id="SSF52540">
    <property type="entry name" value="P-loop containing nucleoside triphosphate hydrolases"/>
    <property type="match status" value="1"/>
</dbReference>
<feature type="region of interest" description="Disordered" evidence="6">
    <location>
        <begin position="60"/>
        <end position="90"/>
    </location>
</feature>
<dbReference type="OrthoDB" id="245989at2759"/>
<evidence type="ECO:0000313" key="8">
    <source>
        <dbReference type="Proteomes" id="UP000078561"/>
    </source>
</evidence>
<dbReference type="Proteomes" id="UP000078561">
    <property type="component" value="Unassembled WGS sequence"/>
</dbReference>
<dbReference type="SMART" id="SM00173">
    <property type="entry name" value="RAS"/>
    <property type="match status" value="1"/>
</dbReference>
<feature type="region of interest" description="Disordered" evidence="6">
    <location>
        <begin position="1"/>
        <end position="44"/>
    </location>
</feature>
<gene>
    <name evidence="7" type="primary">ABSGL_09765.1 scaffold 11617</name>
</gene>
<dbReference type="STRING" id="4829.A0A163MDV6"/>
<reference evidence="7" key="1">
    <citation type="submission" date="2016-04" db="EMBL/GenBank/DDBJ databases">
        <authorList>
            <person name="Evans L.H."/>
            <person name="Alamgir A."/>
            <person name="Owens N."/>
            <person name="Weber N.D."/>
            <person name="Virtaneva K."/>
            <person name="Barbian K."/>
            <person name="Babar A."/>
            <person name="Rosenke K."/>
        </authorList>
    </citation>
    <scope>NUCLEOTIDE SEQUENCE [LARGE SCALE GENOMIC DNA]</scope>
    <source>
        <strain evidence="7">CBS 101.48</strain>
    </source>
</reference>
<dbReference type="GO" id="GO:0003924">
    <property type="term" value="F:GTPase activity"/>
    <property type="evidence" value="ECO:0007669"/>
    <property type="project" value="InterPro"/>
</dbReference>
<dbReference type="SMART" id="SM00174">
    <property type="entry name" value="RHO"/>
    <property type="match status" value="1"/>
</dbReference>
<organism evidence="7">
    <name type="scientific">Absidia glauca</name>
    <name type="common">Pin mould</name>
    <dbReference type="NCBI Taxonomy" id="4829"/>
    <lineage>
        <taxon>Eukaryota</taxon>
        <taxon>Fungi</taxon>
        <taxon>Fungi incertae sedis</taxon>
        <taxon>Mucoromycota</taxon>
        <taxon>Mucoromycotina</taxon>
        <taxon>Mucoromycetes</taxon>
        <taxon>Mucorales</taxon>
        <taxon>Cunninghamellaceae</taxon>
        <taxon>Absidia</taxon>
    </lineage>
</organism>
<dbReference type="FunFam" id="3.40.50.300:FF:000222">
    <property type="entry name" value="RAB32, member RAS oncogene family"/>
    <property type="match status" value="1"/>
</dbReference>
<evidence type="ECO:0000256" key="6">
    <source>
        <dbReference type="SAM" id="MobiDB-lite"/>
    </source>
</evidence>
<dbReference type="CDD" id="cd04107">
    <property type="entry name" value="Rab32_Rab38"/>
    <property type="match status" value="1"/>
</dbReference>
<dbReference type="AlphaFoldDB" id="A0A163MDV6"/>
<dbReference type="InParanoid" id="A0A163MDV6"/>
<evidence type="ECO:0000256" key="3">
    <source>
        <dbReference type="ARBA" id="ARBA00023134"/>
    </source>
</evidence>
<keyword evidence="2" id="KW-0547">Nucleotide-binding</keyword>
<dbReference type="PANTHER" id="PTHR47981:SF39">
    <property type="entry name" value="RAS-RELATED PROTEIN RAB"/>
    <property type="match status" value="1"/>
</dbReference>
<dbReference type="Gene3D" id="3.40.50.300">
    <property type="entry name" value="P-loop containing nucleotide triphosphate hydrolases"/>
    <property type="match status" value="1"/>
</dbReference>
<protein>
    <submittedName>
        <fullName evidence="7">Uncharacterized protein</fullName>
    </submittedName>
</protein>
<dbReference type="GO" id="GO:0005525">
    <property type="term" value="F:GTP binding"/>
    <property type="evidence" value="ECO:0007669"/>
    <property type="project" value="UniProtKB-KW"/>
</dbReference>
<proteinExistence type="inferred from homology"/>
<dbReference type="PROSITE" id="PS51419">
    <property type="entry name" value="RAB"/>
    <property type="match status" value="1"/>
</dbReference>
<dbReference type="EMBL" id="LT554307">
    <property type="protein sequence ID" value="SAM03909.1"/>
    <property type="molecule type" value="Genomic_DNA"/>
</dbReference>
<comment type="similarity">
    <text evidence="1">Belongs to the small GTPase superfamily. Rab family.</text>
</comment>
<feature type="compositionally biased region" description="Polar residues" evidence="6">
    <location>
        <begin position="1"/>
        <end position="10"/>
    </location>
</feature>
<evidence type="ECO:0000256" key="2">
    <source>
        <dbReference type="ARBA" id="ARBA00022741"/>
    </source>
</evidence>
<dbReference type="PROSITE" id="PS51421">
    <property type="entry name" value="RAS"/>
    <property type="match status" value="1"/>
</dbReference>
<dbReference type="GO" id="GO:0005770">
    <property type="term" value="C:late endosome"/>
    <property type="evidence" value="ECO:0007669"/>
    <property type="project" value="TreeGrafter"/>
</dbReference>
<evidence type="ECO:0000313" key="7">
    <source>
        <dbReference type="EMBL" id="SAM03909.1"/>
    </source>
</evidence>
<keyword evidence="3" id="KW-0342">GTP-binding</keyword>
<dbReference type="GO" id="GO:0016192">
    <property type="term" value="P:vesicle-mediated transport"/>
    <property type="evidence" value="ECO:0007669"/>
    <property type="project" value="InterPro"/>
</dbReference>
<dbReference type="SMART" id="SM00175">
    <property type="entry name" value="RAB"/>
    <property type="match status" value="1"/>
</dbReference>
<dbReference type="InterPro" id="IPR001806">
    <property type="entry name" value="Small_GTPase"/>
</dbReference>